<dbReference type="Gene3D" id="3.30.300.30">
    <property type="match status" value="1"/>
</dbReference>
<evidence type="ECO:0000313" key="6">
    <source>
        <dbReference type="Proteomes" id="UP000093000"/>
    </source>
</evidence>
<feature type="domain" description="AMP-binding enzyme C-terminal" evidence="4">
    <location>
        <begin position="445"/>
        <end position="525"/>
    </location>
</feature>
<dbReference type="SUPFAM" id="SSF56801">
    <property type="entry name" value="Acetyl-CoA synthetase-like"/>
    <property type="match status" value="1"/>
</dbReference>
<accession>A0A1C7N5D1</accession>
<dbReference type="InterPro" id="IPR020845">
    <property type="entry name" value="AMP-binding_CS"/>
</dbReference>
<dbReference type="PROSITE" id="PS00455">
    <property type="entry name" value="AMP_BINDING"/>
    <property type="match status" value="1"/>
</dbReference>
<dbReference type="InterPro" id="IPR045851">
    <property type="entry name" value="AMP-bd_C_sf"/>
</dbReference>
<dbReference type="PANTHER" id="PTHR24096:SF149">
    <property type="entry name" value="AMP-BINDING DOMAIN-CONTAINING PROTEIN-RELATED"/>
    <property type="match status" value="1"/>
</dbReference>
<dbReference type="AlphaFoldDB" id="A0A1C7N5D1"/>
<dbReference type="Pfam" id="PF00501">
    <property type="entry name" value="AMP-binding"/>
    <property type="match status" value="1"/>
</dbReference>
<gene>
    <name evidence="5" type="primary">4cl1_0</name>
    <name evidence="5" type="ORF">A0J61_07719</name>
</gene>
<comment type="caution">
    <text evidence="5">The sequence shown here is derived from an EMBL/GenBank/DDBJ whole genome shotgun (WGS) entry which is preliminary data.</text>
</comment>
<reference evidence="5 6" key="1">
    <citation type="submission" date="2016-03" db="EMBL/GenBank/DDBJ databases">
        <title>Choanephora cucurbitarum.</title>
        <authorList>
            <person name="Min B."/>
            <person name="Park H."/>
            <person name="Park J.-H."/>
            <person name="Shin H.-D."/>
            <person name="Choi I.-G."/>
        </authorList>
    </citation>
    <scope>NUCLEOTIDE SEQUENCE [LARGE SCALE GENOMIC DNA]</scope>
    <source>
        <strain evidence="5 6">KUS-F28377</strain>
    </source>
</reference>
<evidence type="ECO:0000259" key="3">
    <source>
        <dbReference type="Pfam" id="PF00501"/>
    </source>
</evidence>
<dbReference type="GO" id="GO:0016405">
    <property type="term" value="F:CoA-ligase activity"/>
    <property type="evidence" value="ECO:0007669"/>
    <property type="project" value="TreeGrafter"/>
</dbReference>
<dbReference type="EMBL" id="LUGH01000538">
    <property type="protein sequence ID" value="OBZ84231.1"/>
    <property type="molecule type" value="Genomic_DNA"/>
</dbReference>
<organism evidence="5 6">
    <name type="scientific">Choanephora cucurbitarum</name>
    <dbReference type="NCBI Taxonomy" id="101091"/>
    <lineage>
        <taxon>Eukaryota</taxon>
        <taxon>Fungi</taxon>
        <taxon>Fungi incertae sedis</taxon>
        <taxon>Mucoromycota</taxon>
        <taxon>Mucoromycotina</taxon>
        <taxon>Mucoromycetes</taxon>
        <taxon>Mucorales</taxon>
        <taxon>Mucorineae</taxon>
        <taxon>Choanephoraceae</taxon>
        <taxon>Choanephoroideae</taxon>
        <taxon>Choanephora</taxon>
    </lineage>
</organism>
<dbReference type="FunFam" id="3.30.300.30:FF:000007">
    <property type="entry name" value="4-coumarate--CoA ligase 2"/>
    <property type="match status" value="1"/>
</dbReference>
<sequence>MPIYKSTRDPIEIPNIDIYSFLFNPNRFNTTRSPDRPLLIDGVTGESISFGQAKEWIDSIAHGWKHHIGLEKGNVVAVFAPNQYDHAILYFSLLAAECTVSPGNPNYTEAEFEHQIRTSEAKAIVTIPELLPVLARIAERHAIPQERIFLFGHQTIGKARPFRSIASQHHAPICTDQINPKQDLAFICFSSGTTGVAKGVMLTHHNFVSQAVTVFDFEGTDSNRENDIIIGFLPFFHIFGLTTLVLRAFYSNTPVVVLPKYHLETVCQLIERYRITIAPVVPPVVVQLAKNEVVTKYDLSSLRMMTSGAAPLGIEHIEALHRRVKAPIRQGYGLTETTAGCMYQKIGMSPAGASGVLVANMECKLVDQDGNDVGPGQAGEILFKGPMVMKGYLNDDKANAETFTPDGWMKTGDIAKYDAKTGEFYIIDRIKELIKYKGYQVAPAELEALLMSHASVADCCVVGVYDNTQATELPRAYVVLQSSMPPTKATVDAINAFVESHVVNHKRLRGGIRLVSWIPKSASGKILRRQVREWIEKEQAQEPLVARL</sequence>
<dbReference type="InterPro" id="IPR042099">
    <property type="entry name" value="ANL_N_sf"/>
</dbReference>
<dbReference type="InParanoid" id="A0A1C7N5D1"/>
<comment type="similarity">
    <text evidence="1">Belongs to the ATP-dependent AMP-binding enzyme family.</text>
</comment>
<proteinExistence type="inferred from homology"/>
<protein>
    <submittedName>
        <fullName evidence="5">Putative 4-coumarate--CoA ligase 1</fullName>
    </submittedName>
</protein>
<dbReference type="InterPro" id="IPR000873">
    <property type="entry name" value="AMP-dep_synth/lig_dom"/>
</dbReference>
<evidence type="ECO:0000256" key="2">
    <source>
        <dbReference type="ARBA" id="ARBA00022598"/>
    </source>
</evidence>
<dbReference type="STRING" id="101091.A0A1C7N5D1"/>
<evidence type="ECO:0000256" key="1">
    <source>
        <dbReference type="ARBA" id="ARBA00006432"/>
    </source>
</evidence>
<evidence type="ECO:0000313" key="5">
    <source>
        <dbReference type="EMBL" id="OBZ84231.1"/>
    </source>
</evidence>
<keyword evidence="2 5" id="KW-0436">Ligase</keyword>
<dbReference type="OrthoDB" id="1898221at2759"/>
<dbReference type="PANTHER" id="PTHR24096">
    <property type="entry name" value="LONG-CHAIN-FATTY-ACID--COA LIGASE"/>
    <property type="match status" value="1"/>
</dbReference>
<feature type="domain" description="AMP-dependent synthetase/ligase" evidence="3">
    <location>
        <begin position="31"/>
        <end position="393"/>
    </location>
</feature>
<evidence type="ECO:0000259" key="4">
    <source>
        <dbReference type="Pfam" id="PF13193"/>
    </source>
</evidence>
<name>A0A1C7N5D1_9FUNG</name>
<dbReference type="CDD" id="cd05911">
    <property type="entry name" value="Firefly_Luc_like"/>
    <property type="match status" value="1"/>
</dbReference>
<dbReference type="Gene3D" id="3.40.50.12780">
    <property type="entry name" value="N-terminal domain of ligase-like"/>
    <property type="match status" value="1"/>
</dbReference>
<keyword evidence="6" id="KW-1185">Reference proteome</keyword>
<dbReference type="InterPro" id="IPR025110">
    <property type="entry name" value="AMP-bd_C"/>
</dbReference>
<dbReference type="Pfam" id="PF13193">
    <property type="entry name" value="AMP-binding_C"/>
    <property type="match status" value="1"/>
</dbReference>
<dbReference type="Proteomes" id="UP000093000">
    <property type="component" value="Unassembled WGS sequence"/>
</dbReference>